<keyword evidence="3" id="KW-1185">Reference proteome</keyword>
<comment type="caution">
    <text evidence="2">The sequence shown here is derived from an EMBL/GenBank/DDBJ whole genome shotgun (WGS) entry which is preliminary data.</text>
</comment>
<organism evidence="2 3">
    <name type="scientific">Belliella calami</name>
    <dbReference type="NCBI Taxonomy" id="2923436"/>
    <lineage>
        <taxon>Bacteria</taxon>
        <taxon>Pseudomonadati</taxon>
        <taxon>Bacteroidota</taxon>
        <taxon>Cytophagia</taxon>
        <taxon>Cytophagales</taxon>
        <taxon>Cyclobacteriaceae</taxon>
        <taxon>Belliella</taxon>
    </lineage>
</organism>
<reference evidence="2" key="1">
    <citation type="submission" date="2022-03" db="EMBL/GenBank/DDBJ databases">
        <title>De novo assembled genomes of Belliella spp. (Cyclobacteriaceae) strains.</title>
        <authorList>
            <person name="Szabo A."/>
            <person name="Korponai K."/>
            <person name="Felfoldi T."/>
        </authorList>
    </citation>
    <scope>NUCLEOTIDE SEQUENCE</scope>
    <source>
        <strain evidence="2">DSM 107340</strain>
    </source>
</reference>
<evidence type="ECO:0000313" key="2">
    <source>
        <dbReference type="EMBL" id="MCH7396716.1"/>
    </source>
</evidence>
<proteinExistence type="predicted"/>
<dbReference type="Proteomes" id="UP001165488">
    <property type="component" value="Unassembled WGS sequence"/>
</dbReference>
<keyword evidence="1" id="KW-1133">Transmembrane helix</keyword>
<evidence type="ECO:0008006" key="4">
    <source>
        <dbReference type="Google" id="ProtNLM"/>
    </source>
</evidence>
<keyword evidence="1" id="KW-0812">Transmembrane</keyword>
<keyword evidence="1" id="KW-0472">Membrane</keyword>
<feature type="transmembrane region" description="Helical" evidence="1">
    <location>
        <begin position="84"/>
        <end position="103"/>
    </location>
</feature>
<accession>A0ABS9UJC6</accession>
<gene>
    <name evidence="2" type="ORF">MM236_01900</name>
</gene>
<dbReference type="EMBL" id="JAKZGS010000001">
    <property type="protein sequence ID" value="MCH7396716.1"/>
    <property type="molecule type" value="Genomic_DNA"/>
</dbReference>
<evidence type="ECO:0000256" key="1">
    <source>
        <dbReference type="SAM" id="Phobius"/>
    </source>
</evidence>
<dbReference type="RefSeq" id="WP_241273236.1">
    <property type="nucleotide sequence ID" value="NZ_JAKZGS010000001.1"/>
</dbReference>
<evidence type="ECO:0000313" key="3">
    <source>
        <dbReference type="Proteomes" id="UP001165488"/>
    </source>
</evidence>
<sequence length="256" mass="29929">MSTQAELIDKYFEGILSELERKTFDELMASDPDFRESVDFQMKTKQAFQNHERKSLKGLLSQIEDEIIQSENEIKKPVAKSRKLWPFMAAAVLVSVMAISYFVKKNSMSEESEFTHDFHAYYEAYPNVVKPITRGEVVNPEELEKAAFIAYESRDFKLADSLFSTLIDQHKEYLLFYKGITKIELEQYDSAEIYFGNYIYSDGMQFRDQAKWYMALNFLVKGDTLRGKEELVKLKNGSGYKMEEVERLLESLKDKH</sequence>
<protein>
    <recommendedName>
        <fullName evidence="4">Tetratricopeptide repeat-containing protein</fullName>
    </recommendedName>
</protein>
<name>A0ABS9UJC6_9BACT</name>